<dbReference type="Proteomes" id="UP000189777">
    <property type="component" value="Unassembled WGS sequence"/>
</dbReference>
<proteinExistence type="predicted"/>
<gene>
    <name evidence="1" type="ORF">SAMN04324258_3003</name>
</gene>
<dbReference type="RefSeq" id="WP_079575274.1">
    <property type="nucleotide sequence ID" value="NZ_FUZQ01000005.1"/>
</dbReference>
<keyword evidence="2" id="KW-1185">Reference proteome</keyword>
<sequence length="132" mass="14911">MPSLASPRARRFVTRFNRGVLAWRRSPRWGGPLRRTLTIVRYTGRRSGRAFAIPVGFRRRGDEVVIGVGMPDAKSWWRNFLGEGAPLTVELDGDERQGHGVAHRDEAGKVTVRVQLEADRARRAEVLDPLPE</sequence>
<dbReference type="InterPro" id="IPR012349">
    <property type="entry name" value="Split_barrel_FMN-bd"/>
</dbReference>
<reference evidence="1 2" key="1">
    <citation type="submission" date="2017-02" db="EMBL/GenBank/DDBJ databases">
        <authorList>
            <person name="Peterson S.W."/>
        </authorList>
    </citation>
    <scope>NUCLEOTIDE SEQUENCE [LARGE SCALE GENOMIC DNA]</scope>
    <source>
        <strain evidence="1 2">DSM 21481</strain>
    </source>
</reference>
<organism evidence="1 2">
    <name type="scientific">Krasilnikoviella flava</name>
    <dbReference type="NCBI Taxonomy" id="526729"/>
    <lineage>
        <taxon>Bacteria</taxon>
        <taxon>Bacillati</taxon>
        <taxon>Actinomycetota</taxon>
        <taxon>Actinomycetes</taxon>
        <taxon>Micrococcales</taxon>
        <taxon>Promicromonosporaceae</taxon>
        <taxon>Krasilnikoviella</taxon>
    </lineage>
</organism>
<protein>
    <recommendedName>
        <fullName evidence="3">Deazaflavin-dependent oxidoreductase, nitroreductase family</fullName>
    </recommendedName>
</protein>
<dbReference type="AlphaFoldDB" id="A0A1T5L6G3"/>
<evidence type="ECO:0000313" key="1">
    <source>
        <dbReference type="EMBL" id="SKC71500.1"/>
    </source>
</evidence>
<name>A0A1T5L6G3_9MICO</name>
<evidence type="ECO:0008006" key="3">
    <source>
        <dbReference type="Google" id="ProtNLM"/>
    </source>
</evidence>
<accession>A0A1T5L6G3</accession>
<dbReference type="STRING" id="526729.SAMN04324258_3003"/>
<evidence type="ECO:0000313" key="2">
    <source>
        <dbReference type="Proteomes" id="UP000189777"/>
    </source>
</evidence>
<dbReference type="Gene3D" id="2.30.110.10">
    <property type="entry name" value="Electron Transport, Fmn-binding Protein, Chain A"/>
    <property type="match status" value="1"/>
</dbReference>
<dbReference type="EMBL" id="FUZQ01000005">
    <property type="protein sequence ID" value="SKC71500.1"/>
    <property type="molecule type" value="Genomic_DNA"/>
</dbReference>
<dbReference type="OrthoDB" id="3292498at2"/>